<keyword evidence="1" id="KW-1133">Transmembrane helix</keyword>
<keyword evidence="1" id="KW-0472">Membrane</keyword>
<feature type="transmembrane region" description="Helical" evidence="1">
    <location>
        <begin position="99"/>
        <end position="123"/>
    </location>
</feature>
<dbReference type="EMBL" id="UINC01060516">
    <property type="protein sequence ID" value="SVB85105.1"/>
    <property type="molecule type" value="Genomic_DNA"/>
</dbReference>
<reference evidence="2" key="1">
    <citation type="submission" date="2018-05" db="EMBL/GenBank/DDBJ databases">
        <authorList>
            <person name="Lanie J.A."/>
            <person name="Ng W.-L."/>
            <person name="Kazmierczak K.M."/>
            <person name="Andrzejewski T.M."/>
            <person name="Davidsen T.M."/>
            <person name="Wayne K.J."/>
            <person name="Tettelin H."/>
            <person name="Glass J.I."/>
            <person name="Rusch D."/>
            <person name="Podicherti R."/>
            <person name="Tsui H.-C.T."/>
            <person name="Winkler M.E."/>
        </authorList>
    </citation>
    <scope>NUCLEOTIDE SEQUENCE</scope>
</reference>
<feature type="transmembrane region" description="Helical" evidence="1">
    <location>
        <begin position="12"/>
        <end position="30"/>
    </location>
</feature>
<organism evidence="2">
    <name type="scientific">marine metagenome</name>
    <dbReference type="NCBI Taxonomy" id="408172"/>
    <lineage>
        <taxon>unclassified sequences</taxon>
        <taxon>metagenomes</taxon>
        <taxon>ecological metagenomes</taxon>
    </lineage>
</organism>
<feature type="transmembrane region" description="Helical" evidence="1">
    <location>
        <begin position="45"/>
        <end position="64"/>
    </location>
</feature>
<protein>
    <submittedName>
        <fullName evidence="2">Uncharacterized protein</fullName>
    </submittedName>
</protein>
<evidence type="ECO:0000256" key="1">
    <source>
        <dbReference type="SAM" id="Phobius"/>
    </source>
</evidence>
<keyword evidence="1" id="KW-0812">Transmembrane</keyword>
<dbReference type="AlphaFoldDB" id="A0A382HDD4"/>
<sequence>MFGKYNDTPAAISLGIYLIGGLFYTVQLLFMTEAWLEGNGIGPEAVGVARVLGFTWLGLTISLLRTYSTGPDGQNAYFTAMLIAQIGILLNLWHQHLFAGAATVLDDAIIVSVLTALLLIGYFRIRSRL</sequence>
<accession>A0A382HDD4</accession>
<feature type="transmembrane region" description="Helical" evidence="1">
    <location>
        <begin position="76"/>
        <end position="93"/>
    </location>
</feature>
<name>A0A382HDD4_9ZZZZ</name>
<proteinExistence type="predicted"/>
<evidence type="ECO:0000313" key="2">
    <source>
        <dbReference type="EMBL" id="SVB85105.1"/>
    </source>
</evidence>
<gene>
    <name evidence="2" type="ORF">METZ01_LOCUS237959</name>
</gene>